<dbReference type="Proteomes" id="UP000030826">
    <property type="component" value="Unassembled WGS sequence"/>
</dbReference>
<dbReference type="EMBL" id="JRFJ01000001">
    <property type="protein sequence ID" value="KHJ56459.1"/>
    <property type="molecule type" value="Genomic_DNA"/>
</dbReference>
<reference evidence="1 2" key="1">
    <citation type="submission" date="2014-09" db="EMBL/GenBank/DDBJ databases">
        <title>Isolation and characterization of Aurantimonas altamirensis ON-56566 from clinical sample following a dog bite.</title>
        <authorList>
            <person name="Eshaghi A."/>
            <person name="Li A."/>
            <person name="Shahinas D."/>
            <person name="Bahn P."/>
            <person name="Kus J.V."/>
            <person name="Patel S.N."/>
        </authorList>
    </citation>
    <scope>NUCLEOTIDE SEQUENCE [LARGE SCALE GENOMIC DNA]</scope>
    <source>
        <strain evidence="1 2">ON-56566</strain>
    </source>
</reference>
<name>A0A0B1Q7T9_9HYPH</name>
<comment type="caution">
    <text evidence="1">The sequence shown here is derived from an EMBL/GenBank/DDBJ whole genome shotgun (WGS) entry which is preliminary data.</text>
</comment>
<accession>A0A0B1Q7T9</accession>
<evidence type="ECO:0000313" key="1">
    <source>
        <dbReference type="EMBL" id="KHJ56459.1"/>
    </source>
</evidence>
<proteinExistence type="predicted"/>
<dbReference type="AlphaFoldDB" id="A0A0B1Q7T9"/>
<evidence type="ECO:0000313" key="2">
    <source>
        <dbReference type="Proteomes" id="UP000030826"/>
    </source>
</evidence>
<protein>
    <submittedName>
        <fullName evidence="1">Uncharacterized protein</fullName>
    </submittedName>
</protein>
<gene>
    <name evidence="1" type="ORF">LA66_07980</name>
</gene>
<organism evidence="1 2">
    <name type="scientific">Aureimonas altamirensis</name>
    <dbReference type="NCBI Taxonomy" id="370622"/>
    <lineage>
        <taxon>Bacteria</taxon>
        <taxon>Pseudomonadati</taxon>
        <taxon>Pseudomonadota</taxon>
        <taxon>Alphaproteobacteria</taxon>
        <taxon>Hyphomicrobiales</taxon>
        <taxon>Aurantimonadaceae</taxon>
        <taxon>Aureimonas</taxon>
    </lineage>
</organism>
<sequence length="76" mass="8743">MAAERATPRLSPIMRLAGSRIRTPIRIWIAPLTRWNQRGKPQRKKAVRMVSGPYRFTSPLAMKKAAQSFARVRRPT</sequence>